<keyword evidence="2" id="KW-1185">Reference proteome</keyword>
<proteinExistence type="predicted"/>
<sequence>MRIYIISLKRTITVLLLITLLGQLIEPLKPSIVNGDAPITEDGEAQFTVQMILDRFQTTDAFIQTQVDNGYSLTQVFSIFAKAELDGSNYDQARAAIFPTELNLSNTAASSVYNQLPAPTFGDISVFTDNPYSDRQSDTASAIASKSINATSNTFSSSPVEETAPAYSKTVMNQAPFSVGSSGESISTLSRGVPI</sequence>
<dbReference type="Proteomes" id="UP001596047">
    <property type="component" value="Unassembled WGS sequence"/>
</dbReference>
<evidence type="ECO:0000313" key="1">
    <source>
        <dbReference type="EMBL" id="MFC5652344.1"/>
    </source>
</evidence>
<protein>
    <submittedName>
        <fullName evidence="1">Uncharacterized protein</fullName>
    </submittedName>
</protein>
<dbReference type="EMBL" id="JBHSOW010000095">
    <property type="protein sequence ID" value="MFC5652344.1"/>
    <property type="molecule type" value="Genomic_DNA"/>
</dbReference>
<reference evidence="2" key="1">
    <citation type="journal article" date="2019" name="Int. J. Syst. Evol. Microbiol.">
        <title>The Global Catalogue of Microorganisms (GCM) 10K type strain sequencing project: providing services to taxonomists for standard genome sequencing and annotation.</title>
        <authorList>
            <consortium name="The Broad Institute Genomics Platform"/>
            <consortium name="The Broad Institute Genome Sequencing Center for Infectious Disease"/>
            <person name="Wu L."/>
            <person name="Ma J."/>
        </authorList>
    </citation>
    <scope>NUCLEOTIDE SEQUENCE [LARGE SCALE GENOMIC DNA]</scope>
    <source>
        <strain evidence="2">CGMCC 1.3240</strain>
    </source>
</reference>
<evidence type="ECO:0000313" key="2">
    <source>
        <dbReference type="Proteomes" id="UP001596047"/>
    </source>
</evidence>
<name>A0ABW0W5M0_9BACL</name>
<comment type="caution">
    <text evidence="1">The sequence shown here is derived from an EMBL/GenBank/DDBJ whole genome shotgun (WGS) entry which is preliminary data.</text>
</comment>
<dbReference type="RefSeq" id="WP_379190980.1">
    <property type="nucleotide sequence ID" value="NZ_JBHSOW010000095.1"/>
</dbReference>
<gene>
    <name evidence="1" type="ORF">ACFPYJ_25170</name>
</gene>
<organism evidence="1 2">
    <name type="scientific">Paenibacillus solisilvae</name>
    <dbReference type="NCBI Taxonomy" id="2486751"/>
    <lineage>
        <taxon>Bacteria</taxon>
        <taxon>Bacillati</taxon>
        <taxon>Bacillota</taxon>
        <taxon>Bacilli</taxon>
        <taxon>Bacillales</taxon>
        <taxon>Paenibacillaceae</taxon>
        <taxon>Paenibacillus</taxon>
    </lineage>
</organism>
<accession>A0ABW0W5M0</accession>